<name>A0A371E8Y3_MUCPR</name>
<feature type="non-terminal residue" evidence="3">
    <location>
        <position position="1"/>
    </location>
</feature>
<dbReference type="Proteomes" id="UP000257109">
    <property type="component" value="Unassembled WGS sequence"/>
</dbReference>
<dbReference type="OrthoDB" id="1063472at2759"/>
<accession>A0A371E8Y3</accession>
<evidence type="ECO:0000313" key="3">
    <source>
        <dbReference type="EMBL" id="RDX62477.1"/>
    </source>
</evidence>
<dbReference type="AlphaFoldDB" id="A0A371E8Y3"/>
<keyword evidence="2" id="KW-0812">Transmembrane</keyword>
<proteinExistence type="predicted"/>
<reference evidence="3" key="1">
    <citation type="submission" date="2018-05" db="EMBL/GenBank/DDBJ databases">
        <title>Draft genome of Mucuna pruriens seed.</title>
        <authorList>
            <person name="Nnadi N.E."/>
            <person name="Vos R."/>
            <person name="Hasami M.H."/>
            <person name="Devisetty U.K."/>
            <person name="Aguiy J.C."/>
        </authorList>
    </citation>
    <scope>NUCLEOTIDE SEQUENCE [LARGE SCALE GENOMIC DNA]</scope>
    <source>
        <strain evidence="3">JCA_2017</strain>
    </source>
</reference>
<keyword evidence="2" id="KW-0472">Membrane</keyword>
<evidence type="ECO:0000313" key="4">
    <source>
        <dbReference type="Proteomes" id="UP000257109"/>
    </source>
</evidence>
<dbReference type="EMBL" id="QJKJ01015468">
    <property type="protein sequence ID" value="RDX62477.1"/>
    <property type="molecule type" value="Genomic_DNA"/>
</dbReference>
<organism evidence="3 4">
    <name type="scientific">Mucuna pruriens</name>
    <name type="common">Velvet bean</name>
    <name type="synonym">Dolichos pruriens</name>
    <dbReference type="NCBI Taxonomy" id="157652"/>
    <lineage>
        <taxon>Eukaryota</taxon>
        <taxon>Viridiplantae</taxon>
        <taxon>Streptophyta</taxon>
        <taxon>Embryophyta</taxon>
        <taxon>Tracheophyta</taxon>
        <taxon>Spermatophyta</taxon>
        <taxon>Magnoliopsida</taxon>
        <taxon>eudicotyledons</taxon>
        <taxon>Gunneridae</taxon>
        <taxon>Pentapetalae</taxon>
        <taxon>rosids</taxon>
        <taxon>fabids</taxon>
        <taxon>Fabales</taxon>
        <taxon>Fabaceae</taxon>
        <taxon>Papilionoideae</taxon>
        <taxon>50 kb inversion clade</taxon>
        <taxon>NPAAA clade</taxon>
        <taxon>indigoferoid/millettioid clade</taxon>
        <taxon>Phaseoleae</taxon>
        <taxon>Mucuna</taxon>
    </lineage>
</organism>
<sequence>MKESQTPLKTYARSSEKRNRRLKDSPTAQHYSQNLASFRFSFFIYSKFHITNNSNAALTSISEVHVDSSPISEISYANRSEEDNISLLEETWPETLLPSDMVPSKEEGSGSSKCLDSYELDMFTSMESEIAASNFKSQNAAFYKRLIDEITKCVIEDLYMNTVPEEFDRSYQVLSAKSQIVFLCFCFWIIGVLAIFFFTFDSPYSGSIPT</sequence>
<gene>
    <name evidence="3" type="primary">SINE3</name>
    <name evidence="3" type="ORF">CR513_59186</name>
</gene>
<keyword evidence="2" id="KW-1133">Transmembrane helix</keyword>
<evidence type="ECO:0000256" key="2">
    <source>
        <dbReference type="SAM" id="Phobius"/>
    </source>
</evidence>
<feature type="transmembrane region" description="Helical" evidence="2">
    <location>
        <begin position="180"/>
        <end position="200"/>
    </location>
</feature>
<feature type="region of interest" description="Disordered" evidence="1">
    <location>
        <begin position="1"/>
        <end position="28"/>
    </location>
</feature>
<protein>
    <submittedName>
        <fullName evidence="3">Protein SINE3</fullName>
    </submittedName>
</protein>
<comment type="caution">
    <text evidence="3">The sequence shown here is derived from an EMBL/GenBank/DDBJ whole genome shotgun (WGS) entry which is preliminary data.</text>
</comment>
<keyword evidence="4" id="KW-1185">Reference proteome</keyword>
<evidence type="ECO:0000256" key="1">
    <source>
        <dbReference type="SAM" id="MobiDB-lite"/>
    </source>
</evidence>